<organism evidence="9 10">
    <name type="scientific">Schaalia georgiae</name>
    <dbReference type="NCBI Taxonomy" id="52768"/>
    <lineage>
        <taxon>Bacteria</taxon>
        <taxon>Bacillati</taxon>
        <taxon>Actinomycetota</taxon>
        <taxon>Actinomycetes</taxon>
        <taxon>Actinomycetales</taxon>
        <taxon>Actinomycetaceae</taxon>
        <taxon>Schaalia</taxon>
    </lineage>
</organism>
<feature type="transmembrane region" description="Helical" evidence="7">
    <location>
        <begin position="351"/>
        <end position="374"/>
    </location>
</feature>
<comment type="similarity">
    <text evidence="6">Belongs to the ABC-4 integral membrane protein family.</text>
</comment>
<feature type="transmembrane region" description="Helical" evidence="7">
    <location>
        <begin position="316"/>
        <end position="339"/>
    </location>
</feature>
<dbReference type="GO" id="GO:0005886">
    <property type="term" value="C:plasma membrane"/>
    <property type="evidence" value="ECO:0007669"/>
    <property type="project" value="UniProtKB-SubCell"/>
</dbReference>
<dbReference type="GO" id="GO:0022857">
    <property type="term" value="F:transmembrane transporter activity"/>
    <property type="evidence" value="ECO:0007669"/>
    <property type="project" value="TreeGrafter"/>
</dbReference>
<evidence type="ECO:0000313" key="9">
    <source>
        <dbReference type="EMBL" id="MBF0940324.1"/>
    </source>
</evidence>
<gene>
    <name evidence="9" type="ORF">HXK03_05550</name>
</gene>
<dbReference type="PANTHER" id="PTHR30572:SF4">
    <property type="entry name" value="ABC TRANSPORTER PERMEASE YTRF"/>
    <property type="match status" value="1"/>
</dbReference>
<dbReference type="PANTHER" id="PTHR30572">
    <property type="entry name" value="MEMBRANE COMPONENT OF TRANSPORTER-RELATED"/>
    <property type="match status" value="1"/>
</dbReference>
<reference evidence="9" key="1">
    <citation type="submission" date="2020-04" db="EMBL/GenBank/DDBJ databases">
        <title>Deep metagenomics examines the oral microbiome during advanced dental caries in children, revealing novel taxa and co-occurrences with host molecules.</title>
        <authorList>
            <person name="Baker J.L."/>
            <person name="Morton J.T."/>
            <person name="Dinis M."/>
            <person name="Alvarez R."/>
            <person name="Tran N.C."/>
            <person name="Knight R."/>
            <person name="Edlund A."/>
        </authorList>
    </citation>
    <scope>NUCLEOTIDE SEQUENCE</scope>
    <source>
        <strain evidence="9">JCVI_32_bin.64</strain>
    </source>
</reference>
<dbReference type="Pfam" id="PF02687">
    <property type="entry name" value="FtsX"/>
    <property type="match status" value="1"/>
</dbReference>
<comment type="caution">
    <text evidence="9">The sequence shown here is derived from an EMBL/GenBank/DDBJ whole genome shotgun (WGS) entry which is preliminary data.</text>
</comment>
<keyword evidence="2" id="KW-1003">Cell membrane</keyword>
<evidence type="ECO:0000256" key="2">
    <source>
        <dbReference type="ARBA" id="ARBA00022475"/>
    </source>
</evidence>
<keyword evidence="4 7" id="KW-1133">Transmembrane helix</keyword>
<evidence type="ECO:0000256" key="1">
    <source>
        <dbReference type="ARBA" id="ARBA00004651"/>
    </source>
</evidence>
<name>A0A929QXV6_9ACTO</name>
<feature type="transmembrane region" description="Helical" evidence="7">
    <location>
        <begin position="261"/>
        <end position="282"/>
    </location>
</feature>
<keyword evidence="3 7" id="KW-0812">Transmembrane</keyword>
<evidence type="ECO:0000256" key="3">
    <source>
        <dbReference type="ARBA" id="ARBA00022692"/>
    </source>
</evidence>
<feature type="domain" description="ABC3 transporter permease C-terminal" evidence="8">
    <location>
        <begin position="267"/>
        <end position="368"/>
    </location>
</feature>
<evidence type="ECO:0000256" key="6">
    <source>
        <dbReference type="ARBA" id="ARBA00038076"/>
    </source>
</evidence>
<evidence type="ECO:0000256" key="5">
    <source>
        <dbReference type="ARBA" id="ARBA00023136"/>
    </source>
</evidence>
<evidence type="ECO:0000259" key="8">
    <source>
        <dbReference type="Pfam" id="PF02687"/>
    </source>
</evidence>
<comment type="subcellular location">
    <subcellularLocation>
        <location evidence="1">Cell membrane</location>
        <topology evidence="1">Multi-pass membrane protein</topology>
    </subcellularLocation>
</comment>
<dbReference type="EMBL" id="JABZFZ010000275">
    <property type="protein sequence ID" value="MBF0940324.1"/>
    <property type="molecule type" value="Genomic_DNA"/>
</dbReference>
<protein>
    <submittedName>
        <fullName evidence="9">FtsX-like permease family protein</fullName>
    </submittedName>
</protein>
<evidence type="ECO:0000256" key="7">
    <source>
        <dbReference type="SAM" id="Phobius"/>
    </source>
</evidence>
<evidence type="ECO:0000313" key="10">
    <source>
        <dbReference type="Proteomes" id="UP000718630"/>
    </source>
</evidence>
<dbReference type="AlphaFoldDB" id="A0A929QXV6"/>
<keyword evidence="5 7" id="KW-0472">Membrane</keyword>
<proteinExistence type="inferred from homology"/>
<dbReference type="InterPro" id="IPR050250">
    <property type="entry name" value="Macrolide_Exporter_MacB"/>
</dbReference>
<dbReference type="Proteomes" id="UP000718630">
    <property type="component" value="Unassembled WGS sequence"/>
</dbReference>
<accession>A0A929QXV6</accession>
<evidence type="ECO:0000256" key="4">
    <source>
        <dbReference type="ARBA" id="ARBA00022989"/>
    </source>
</evidence>
<dbReference type="InterPro" id="IPR003838">
    <property type="entry name" value="ABC3_permease_C"/>
</dbReference>
<sequence>MTLRGVALRSVRAHPVRTAVLLFAVAVQAACALIGLTLVEGVGDELSLAEQRLGADIAVYPTGCLSKVDKARLLMLGTLVDCNRKRSALDRLAYNDDIEAVTHQLYIADTLPSGEPLWIVGFEPETDFVLSPWLEGGPGWALARGEAAVGSGVASSSAVALFQRDHRVTARLMETGSALDNAVFVTMETLGDVIRDSVAAGVGAYASVDPGADYSAALVRLGDRDRRQAATDWINLYVRKTTAVKSEASLAGAASGIRGHLVATAAAAVGVWLLVVVALAVVQAVLMNERRGELGVWRVIGASRARVARLMARESLLVHAAGACMGTAVWAVLLLLGALPDPGGAMGPARALVNAAVVAAASLIAGAVGTRAALRRAQRAADGRMLLSV</sequence>